<dbReference type="EMBL" id="AP018553">
    <property type="protein sequence ID" value="BBD73756.1"/>
    <property type="molecule type" value="Genomic_DNA"/>
</dbReference>
<dbReference type="RefSeq" id="WP_126451027.1">
    <property type="nucleotide sequence ID" value="NZ_AP018553.1"/>
</dbReference>
<sequence>MESDVNSKLDELLKWFERNCQGRAIVALSGGVDSSLVVYGASKTLGRERVLAVTTKSQINLDEDLLWAERVASSVGVEHVVIETDELKYENFRSNPPNRCYFCKDNLYSIMVKIKGPTDTLLDGLNASDLRVHRPGFLAKRKYQVRSPLAEVGLTKEDVRGLAKVLGLPNWDRPSESCLASRVPYGEEVTREKLARIREAEVAVKELSNVSVVRVRSHGELARIEVPKEEMFKLFERDTFSKVADRLEGLGFTYVTIDLRGYRSGSLDLVLRRKVIPLEGDRTSQHLI</sequence>
<dbReference type="InterPro" id="IPR014729">
    <property type="entry name" value="Rossmann-like_a/b/a_fold"/>
</dbReference>
<gene>
    <name evidence="3" type="ORF">GCM10007116_14610</name>
    <name evidence="2" type="ORF">HS1genome_2145</name>
</gene>
<dbReference type="GO" id="GO:0016783">
    <property type="term" value="F:sulfurtransferase activity"/>
    <property type="evidence" value="ECO:0007669"/>
    <property type="project" value="InterPro"/>
</dbReference>
<reference evidence="3" key="1">
    <citation type="journal article" date="2014" name="Int. J. Syst. Evol. Microbiol.">
        <title>Complete genome sequence of Corynebacterium casei LMG S-19264T (=DSM 44701T), isolated from a smear-ripened cheese.</title>
        <authorList>
            <consortium name="US DOE Joint Genome Institute (JGI-PGF)"/>
            <person name="Walter F."/>
            <person name="Albersmeier A."/>
            <person name="Kalinowski J."/>
            <person name="Ruckert C."/>
        </authorList>
    </citation>
    <scope>NUCLEOTIDE SEQUENCE</scope>
    <source>
        <strain evidence="3">JCM 31740</strain>
    </source>
</reference>
<evidence type="ECO:0000313" key="4">
    <source>
        <dbReference type="Proteomes" id="UP000276741"/>
    </source>
</evidence>
<reference evidence="3" key="4">
    <citation type="submission" date="2020-09" db="EMBL/GenBank/DDBJ databases">
        <authorList>
            <person name="Sun Q."/>
            <person name="Ohkuma M."/>
        </authorList>
    </citation>
    <scope>NUCLEOTIDE SEQUENCE</scope>
    <source>
        <strain evidence="3">JCM 31740</strain>
    </source>
</reference>
<name>A0A348B6F4_9CREN</name>
<keyword evidence="4" id="KW-1185">Reference proteome</keyword>
<dbReference type="GeneID" id="38667605"/>
<dbReference type="EMBL" id="BMQS01000012">
    <property type="protein sequence ID" value="GGT98111.1"/>
    <property type="molecule type" value="Genomic_DNA"/>
</dbReference>
<evidence type="ECO:0000313" key="2">
    <source>
        <dbReference type="EMBL" id="BBD73756.1"/>
    </source>
</evidence>
<proteinExistence type="predicted"/>
<dbReference type="GO" id="GO:0006163">
    <property type="term" value="P:purine nucleotide metabolic process"/>
    <property type="evidence" value="ECO:0007669"/>
    <property type="project" value="UniProtKB-ARBA"/>
</dbReference>
<dbReference type="Pfam" id="PF02540">
    <property type="entry name" value="NAD_synthase"/>
    <property type="match status" value="1"/>
</dbReference>
<dbReference type="PANTHER" id="PTHR43169:SF2">
    <property type="entry name" value="NAD_GMP SYNTHASE DOMAIN-CONTAINING PROTEIN"/>
    <property type="match status" value="1"/>
</dbReference>
<dbReference type="PANTHER" id="PTHR43169">
    <property type="entry name" value="EXSB FAMILY PROTEIN"/>
    <property type="match status" value="1"/>
</dbReference>
<organism evidence="2 4">
    <name type="scientific">Sulfodiicoccus acidiphilus</name>
    <dbReference type="NCBI Taxonomy" id="1670455"/>
    <lineage>
        <taxon>Archaea</taxon>
        <taxon>Thermoproteota</taxon>
        <taxon>Thermoprotei</taxon>
        <taxon>Sulfolobales</taxon>
        <taxon>Sulfolobaceae</taxon>
        <taxon>Sulfodiicoccus</taxon>
    </lineage>
</organism>
<accession>A0A348B6F4</accession>
<dbReference type="SUPFAM" id="SSF52402">
    <property type="entry name" value="Adenine nucleotide alpha hydrolases-like"/>
    <property type="match status" value="1"/>
</dbReference>
<evidence type="ECO:0000313" key="3">
    <source>
        <dbReference type="EMBL" id="GGT98111.1"/>
    </source>
</evidence>
<dbReference type="InterPro" id="IPR022310">
    <property type="entry name" value="NAD/GMP_synthase"/>
</dbReference>
<dbReference type="InterPro" id="IPR005232">
    <property type="entry name" value="LarE"/>
</dbReference>
<evidence type="ECO:0000259" key="1">
    <source>
        <dbReference type="Pfam" id="PF02540"/>
    </source>
</evidence>
<reference evidence="2" key="3">
    <citation type="journal article" date="2019" name="BMC Res. Notes">
        <title>Complete genome sequence of the Sulfodiicoccus acidiphilus strain HS-1T, the first crenarchaeon that lacks polB3, isolated from an acidic hot spring in Ohwaku-dani, Hakone, Japan.</title>
        <authorList>
            <person name="Sakai H.D."/>
            <person name="Kurosawa N."/>
        </authorList>
    </citation>
    <scope>NUCLEOTIDE SEQUENCE</scope>
    <source>
        <strain evidence="2">HS-1</strain>
    </source>
</reference>
<dbReference type="InterPro" id="IPR052188">
    <property type="entry name" value="Ni-pincer_cofactor_biosynth"/>
</dbReference>
<dbReference type="AlphaFoldDB" id="A0A348B6F4"/>
<dbReference type="Proteomes" id="UP000276741">
    <property type="component" value="Chromosome"/>
</dbReference>
<dbReference type="Gene3D" id="3.40.50.620">
    <property type="entry name" value="HUPs"/>
    <property type="match status" value="1"/>
</dbReference>
<dbReference type="OrthoDB" id="61764at2157"/>
<protein>
    <submittedName>
        <fullName evidence="2">TIGR00268 family protein</fullName>
    </submittedName>
</protein>
<dbReference type="Proteomes" id="UP000616143">
    <property type="component" value="Unassembled WGS sequence"/>
</dbReference>
<dbReference type="KEGG" id="sacd:HS1genome_2145"/>
<reference evidence="4" key="2">
    <citation type="submission" date="2018-04" db="EMBL/GenBank/DDBJ databases">
        <title>Complete genome sequence of Sulfodiicoccus acidiphilus strain HS-1.</title>
        <authorList>
            <person name="Sakai H.D."/>
            <person name="Kurosawa N."/>
        </authorList>
    </citation>
    <scope>NUCLEOTIDE SEQUENCE [LARGE SCALE GENOMIC DNA]</scope>
    <source>
        <strain evidence="4">HS-1</strain>
    </source>
</reference>
<dbReference type="NCBIfam" id="TIGR00268">
    <property type="entry name" value="ATP-dependent sacrificial sulfur transferase LarE"/>
    <property type="match status" value="1"/>
</dbReference>
<feature type="domain" description="NAD/GMP synthase" evidence="1">
    <location>
        <begin position="21"/>
        <end position="87"/>
    </location>
</feature>
<dbReference type="PIRSF" id="PIRSF006661">
    <property type="entry name" value="PP-lp_UCP006661"/>
    <property type="match status" value="1"/>
</dbReference>
<dbReference type="CDD" id="cd01990">
    <property type="entry name" value="LarE-like"/>
    <property type="match status" value="1"/>
</dbReference>